<gene>
    <name evidence="2" type="ORF">PIB30_026478</name>
</gene>
<comment type="caution">
    <text evidence="2">The sequence shown here is derived from an EMBL/GenBank/DDBJ whole genome shotgun (WGS) entry which is preliminary data.</text>
</comment>
<dbReference type="Pfam" id="PF04037">
    <property type="entry name" value="DUF382"/>
    <property type="match status" value="1"/>
</dbReference>
<reference evidence="2 3" key="1">
    <citation type="journal article" date="2023" name="Plants (Basel)">
        <title>Bridging the Gap: Combining Genomics and Transcriptomics Approaches to Understand Stylosanthes scabra, an Orphan Legume from the Brazilian Caatinga.</title>
        <authorList>
            <person name="Ferreira-Neto J.R.C."/>
            <person name="da Silva M.D."/>
            <person name="Binneck E."/>
            <person name="de Melo N.F."/>
            <person name="da Silva R.H."/>
            <person name="de Melo A.L.T.M."/>
            <person name="Pandolfi V."/>
            <person name="Bustamante F.O."/>
            <person name="Brasileiro-Vidal A.C."/>
            <person name="Benko-Iseppon A.M."/>
        </authorList>
    </citation>
    <scope>NUCLEOTIDE SEQUENCE [LARGE SCALE GENOMIC DNA]</scope>
    <source>
        <tissue evidence="2">Leaves</tissue>
    </source>
</reference>
<keyword evidence="3" id="KW-1185">Reference proteome</keyword>
<dbReference type="EMBL" id="JASCZI010211548">
    <property type="protein sequence ID" value="MED6194217.1"/>
    <property type="molecule type" value="Genomic_DNA"/>
</dbReference>
<proteinExistence type="predicted"/>
<dbReference type="PANTHER" id="PTHR12785">
    <property type="entry name" value="SPLICING FACTOR 3B"/>
    <property type="match status" value="1"/>
</dbReference>
<dbReference type="Proteomes" id="UP001341840">
    <property type="component" value="Unassembled WGS sequence"/>
</dbReference>
<protein>
    <recommendedName>
        <fullName evidence="1">DUF382 domain-containing protein</fullName>
    </recommendedName>
</protein>
<sequence length="117" mass="14003">MAIHNFIRRHSEIYTDFKQHEDKSILDVEDDGHVSENSYQAISVRSSTEINRVRDSIRDQIAYIEKEDNKKLKQKQRERMPKMGKMDIDYQLLHDAFFKYQTKPKLASLGDLYHEEK</sequence>
<dbReference type="PANTHER" id="PTHR12785:SF6">
    <property type="entry name" value="SPLICING FACTOR 3B SUBUNIT 2"/>
    <property type="match status" value="1"/>
</dbReference>
<dbReference type="InterPro" id="IPR007180">
    <property type="entry name" value="DUF382"/>
</dbReference>
<evidence type="ECO:0000313" key="2">
    <source>
        <dbReference type="EMBL" id="MED6194217.1"/>
    </source>
</evidence>
<dbReference type="InterPro" id="IPR052584">
    <property type="entry name" value="U2_snRNP_Complex_Component"/>
</dbReference>
<name>A0ABU6X977_9FABA</name>
<feature type="domain" description="DUF382" evidence="1">
    <location>
        <begin position="36"/>
        <end position="117"/>
    </location>
</feature>
<accession>A0ABU6X977</accession>
<evidence type="ECO:0000313" key="3">
    <source>
        <dbReference type="Proteomes" id="UP001341840"/>
    </source>
</evidence>
<evidence type="ECO:0000259" key="1">
    <source>
        <dbReference type="Pfam" id="PF04037"/>
    </source>
</evidence>
<organism evidence="2 3">
    <name type="scientific">Stylosanthes scabra</name>
    <dbReference type="NCBI Taxonomy" id="79078"/>
    <lineage>
        <taxon>Eukaryota</taxon>
        <taxon>Viridiplantae</taxon>
        <taxon>Streptophyta</taxon>
        <taxon>Embryophyta</taxon>
        <taxon>Tracheophyta</taxon>
        <taxon>Spermatophyta</taxon>
        <taxon>Magnoliopsida</taxon>
        <taxon>eudicotyledons</taxon>
        <taxon>Gunneridae</taxon>
        <taxon>Pentapetalae</taxon>
        <taxon>rosids</taxon>
        <taxon>fabids</taxon>
        <taxon>Fabales</taxon>
        <taxon>Fabaceae</taxon>
        <taxon>Papilionoideae</taxon>
        <taxon>50 kb inversion clade</taxon>
        <taxon>dalbergioids sensu lato</taxon>
        <taxon>Dalbergieae</taxon>
        <taxon>Pterocarpus clade</taxon>
        <taxon>Stylosanthes</taxon>
    </lineage>
</organism>